<dbReference type="RefSeq" id="WP_150767459.1">
    <property type="nucleotide sequence ID" value="NZ_CABVHW010000031.1"/>
</dbReference>
<evidence type="ECO:0000313" key="4">
    <source>
        <dbReference type="EMBL" id="VVO39180.1"/>
    </source>
</evidence>
<dbReference type="Gene3D" id="3.40.630.30">
    <property type="match status" value="1"/>
</dbReference>
<keyword evidence="2" id="KW-0012">Acyltransferase</keyword>
<sequence>MDCQVRLATIGDAAAISHVVISALRESNAQDYAPDVIARVEQGFSAQGITQLMTQRRVYVASIDQRVVATASLDGDVVRSVFVDPQHQGAGIGRKLMDVIHSAALELGLDVLHVPSSITAEGFYTSLGFRKVRDEFHGTERTIVMQRQAAP</sequence>
<gene>
    <name evidence="4" type="ORF">PS710_05688</name>
</gene>
<dbReference type="EMBL" id="CABVHW010000031">
    <property type="protein sequence ID" value="VVO39180.1"/>
    <property type="molecule type" value="Genomic_DNA"/>
</dbReference>
<dbReference type="SUPFAM" id="SSF55729">
    <property type="entry name" value="Acyl-CoA N-acyltransferases (Nat)"/>
    <property type="match status" value="1"/>
</dbReference>
<dbReference type="GO" id="GO:0016747">
    <property type="term" value="F:acyltransferase activity, transferring groups other than amino-acyl groups"/>
    <property type="evidence" value="ECO:0007669"/>
    <property type="project" value="InterPro"/>
</dbReference>
<keyword evidence="1" id="KW-0808">Transferase</keyword>
<accession>A0A5E7FIR8</accession>
<dbReference type="Pfam" id="PF13673">
    <property type="entry name" value="Acetyltransf_10"/>
    <property type="match status" value="1"/>
</dbReference>
<dbReference type="PANTHER" id="PTHR43877:SF1">
    <property type="entry name" value="ACETYLTRANSFERASE"/>
    <property type="match status" value="1"/>
</dbReference>
<protein>
    <recommendedName>
        <fullName evidence="3">N-acetyltransferase domain-containing protein</fullName>
    </recommendedName>
</protein>
<evidence type="ECO:0000256" key="1">
    <source>
        <dbReference type="ARBA" id="ARBA00022679"/>
    </source>
</evidence>
<proteinExistence type="predicted"/>
<evidence type="ECO:0000259" key="3">
    <source>
        <dbReference type="PROSITE" id="PS51186"/>
    </source>
</evidence>
<evidence type="ECO:0000256" key="2">
    <source>
        <dbReference type="ARBA" id="ARBA00023315"/>
    </source>
</evidence>
<name>A0A5E7FIR8_PSEFL</name>
<reference evidence="4 5" key="1">
    <citation type="submission" date="2019-09" db="EMBL/GenBank/DDBJ databases">
        <authorList>
            <person name="Chandra G."/>
            <person name="Truman W A."/>
        </authorList>
    </citation>
    <scope>NUCLEOTIDE SEQUENCE [LARGE SCALE GENOMIC DNA]</scope>
    <source>
        <strain evidence="4">PS710</strain>
    </source>
</reference>
<dbReference type="AlphaFoldDB" id="A0A5E7FIR8"/>
<dbReference type="InterPro" id="IPR050832">
    <property type="entry name" value="Bact_Acetyltransf"/>
</dbReference>
<organism evidence="4 5">
    <name type="scientific">Pseudomonas fluorescens</name>
    <dbReference type="NCBI Taxonomy" id="294"/>
    <lineage>
        <taxon>Bacteria</taxon>
        <taxon>Pseudomonadati</taxon>
        <taxon>Pseudomonadota</taxon>
        <taxon>Gammaproteobacteria</taxon>
        <taxon>Pseudomonadales</taxon>
        <taxon>Pseudomonadaceae</taxon>
        <taxon>Pseudomonas</taxon>
    </lineage>
</organism>
<feature type="domain" description="N-acetyltransferase" evidence="3">
    <location>
        <begin position="3"/>
        <end position="150"/>
    </location>
</feature>
<dbReference type="PANTHER" id="PTHR43877">
    <property type="entry name" value="AMINOALKYLPHOSPHONATE N-ACETYLTRANSFERASE-RELATED-RELATED"/>
    <property type="match status" value="1"/>
</dbReference>
<dbReference type="Proteomes" id="UP000381093">
    <property type="component" value="Unassembled WGS sequence"/>
</dbReference>
<dbReference type="PROSITE" id="PS51186">
    <property type="entry name" value="GNAT"/>
    <property type="match status" value="1"/>
</dbReference>
<dbReference type="InterPro" id="IPR016181">
    <property type="entry name" value="Acyl_CoA_acyltransferase"/>
</dbReference>
<dbReference type="InterPro" id="IPR000182">
    <property type="entry name" value="GNAT_dom"/>
</dbReference>
<dbReference type="CDD" id="cd04301">
    <property type="entry name" value="NAT_SF"/>
    <property type="match status" value="1"/>
</dbReference>
<evidence type="ECO:0000313" key="5">
    <source>
        <dbReference type="Proteomes" id="UP000381093"/>
    </source>
</evidence>